<dbReference type="SUPFAM" id="SSF51735">
    <property type="entry name" value="NAD(P)-binding Rossmann-fold domains"/>
    <property type="match status" value="1"/>
</dbReference>
<evidence type="ECO:0000313" key="2">
    <source>
        <dbReference type="EMBL" id="KAF2462224.1"/>
    </source>
</evidence>
<gene>
    <name evidence="2" type="ORF">BDY21DRAFT_368322</name>
</gene>
<dbReference type="Proteomes" id="UP000799766">
    <property type="component" value="Unassembled WGS sequence"/>
</dbReference>
<evidence type="ECO:0000313" key="3">
    <source>
        <dbReference type="Proteomes" id="UP000799766"/>
    </source>
</evidence>
<dbReference type="InterPro" id="IPR036291">
    <property type="entry name" value="NAD(P)-bd_dom_sf"/>
</dbReference>
<sequence length="332" mass="36182">MINFSVIGTGWISDSFVQAAHKTKAWKLTAVYSRTGENAENFAEKYNVTNTYTELDSLGLDPEVQAVYIASPNSLHYSQAKLMLVAGKNVILEKPATSTVAEFEELFALAKQHRVFLLEANRHIHEVNFKVLQRNLSALGPIFGATLNYASYSSRFNNVLAGETPNVFSLKYSGGALVDLGVYPIAAAVALFGAPKGQIYRPVKLPNGADGGGVTLLDYGNFSVSITASKVFTSTGPSEVYGQNGTLIMNGVTDIDRVSFLNAKTKETVDWAQPKAPLNLLEEATEFARIIKGKDWDAATKLEQISRTTLAITTDLRRQNGIVFDCEKNGKK</sequence>
<accession>A0A6A6PDZ1</accession>
<organism evidence="2 3">
    <name type="scientific">Lineolata rhizophorae</name>
    <dbReference type="NCBI Taxonomy" id="578093"/>
    <lineage>
        <taxon>Eukaryota</taxon>
        <taxon>Fungi</taxon>
        <taxon>Dikarya</taxon>
        <taxon>Ascomycota</taxon>
        <taxon>Pezizomycotina</taxon>
        <taxon>Dothideomycetes</taxon>
        <taxon>Dothideomycetes incertae sedis</taxon>
        <taxon>Lineolatales</taxon>
        <taxon>Lineolataceae</taxon>
        <taxon>Lineolata</taxon>
    </lineage>
</organism>
<feature type="domain" description="Gfo/Idh/MocA-like oxidoreductase N-terminal" evidence="1">
    <location>
        <begin position="2"/>
        <end position="117"/>
    </location>
</feature>
<reference evidence="2" key="1">
    <citation type="journal article" date="2020" name="Stud. Mycol.">
        <title>101 Dothideomycetes genomes: a test case for predicting lifestyles and emergence of pathogens.</title>
        <authorList>
            <person name="Haridas S."/>
            <person name="Albert R."/>
            <person name="Binder M."/>
            <person name="Bloem J."/>
            <person name="Labutti K."/>
            <person name="Salamov A."/>
            <person name="Andreopoulos B."/>
            <person name="Baker S."/>
            <person name="Barry K."/>
            <person name="Bills G."/>
            <person name="Bluhm B."/>
            <person name="Cannon C."/>
            <person name="Castanera R."/>
            <person name="Culley D."/>
            <person name="Daum C."/>
            <person name="Ezra D."/>
            <person name="Gonzalez J."/>
            <person name="Henrissat B."/>
            <person name="Kuo A."/>
            <person name="Liang C."/>
            <person name="Lipzen A."/>
            <person name="Lutzoni F."/>
            <person name="Magnuson J."/>
            <person name="Mondo S."/>
            <person name="Nolan M."/>
            <person name="Ohm R."/>
            <person name="Pangilinan J."/>
            <person name="Park H.-J."/>
            <person name="Ramirez L."/>
            <person name="Alfaro M."/>
            <person name="Sun H."/>
            <person name="Tritt A."/>
            <person name="Yoshinaga Y."/>
            <person name="Zwiers L.-H."/>
            <person name="Turgeon B."/>
            <person name="Goodwin S."/>
            <person name="Spatafora J."/>
            <person name="Crous P."/>
            <person name="Grigoriev I."/>
        </authorList>
    </citation>
    <scope>NUCLEOTIDE SEQUENCE</scope>
    <source>
        <strain evidence="2">ATCC 16933</strain>
    </source>
</reference>
<keyword evidence="3" id="KW-1185">Reference proteome</keyword>
<dbReference type="AlphaFoldDB" id="A0A6A6PDZ1"/>
<dbReference type="PANTHER" id="PTHR43054">
    <property type="match status" value="1"/>
</dbReference>
<dbReference type="OrthoDB" id="2129491at2759"/>
<dbReference type="Gene3D" id="3.40.50.720">
    <property type="entry name" value="NAD(P)-binding Rossmann-like Domain"/>
    <property type="match status" value="1"/>
</dbReference>
<dbReference type="GO" id="GO:0000166">
    <property type="term" value="F:nucleotide binding"/>
    <property type="evidence" value="ECO:0007669"/>
    <property type="project" value="InterPro"/>
</dbReference>
<proteinExistence type="predicted"/>
<dbReference type="SUPFAM" id="SSF55347">
    <property type="entry name" value="Glyceraldehyde-3-phosphate dehydrogenase-like, C-terminal domain"/>
    <property type="match status" value="1"/>
</dbReference>
<dbReference type="InterPro" id="IPR000683">
    <property type="entry name" value="Gfo/Idh/MocA-like_OxRdtase_N"/>
</dbReference>
<dbReference type="PANTHER" id="PTHR43054:SF1">
    <property type="entry name" value="SCYLLO-INOSITOL 2-DEHYDROGENASE (NADP(+)) IOLU"/>
    <property type="match status" value="1"/>
</dbReference>
<evidence type="ECO:0000259" key="1">
    <source>
        <dbReference type="Pfam" id="PF01408"/>
    </source>
</evidence>
<protein>
    <recommendedName>
        <fullName evidence="1">Gfo/Idh/MocA-like oxidoreductase N-terminal domain-containing protein</fullName>
    </recommendedName>
</protein>
<dbReference type="Pfam" id="PF01408">
    <property type="entry name" value="GFO_IDH_MocA"/>
    <property type="match status" value="1"/>
</dbReference>
<name>A0A6A6PDZ1_9PEZI</name>
<dbReference type="EMBL" id="MU001670">
    <property type="protein sequence ID" value="KAF2462224.1"/>
    <property type="molecule type" value="Genomic_DNA"/>
</dbReference>
<dbReference type="Gene3D" id="3.30.360.10">
    <property type="entry name" value="Dihydrodipicolinate Reductase, domain 2"/>
    <property type="match status" value="1"/>
</dbReference>